<evidence type="ECO:0000313" key="1">
    <source>
        <dbReference type="EMBL" id="KKN56613.1"/>
    </source>
</evidence>
<organism evidence="1">
    <name type="scientific">marine sediment metagenome</name>
    <dbReference type="NCBI Taxonomy" id="412755"/>
    <lineage>
        <taxon>unclassified sequences</taxon>
        <taxon>metagenomes</taxon>
        <taxon>ecological metagenomes</taxon>
    </lineage>
</organism>
<dbReference type="AlphaFoldDB" id="A0A0F9USK1"/>
<proteinExistence type="predicted"/>
<dbReference type="EMBL" id="LAZR01000836">
    <property type="protein sequence ID" value="KKN56613.1"/>
    <property type="molecule type" value="Genomic_DNA"/>
</dbReference>
<protein>
    <submittedName>
        <fullName evidence="1">Uncharacterized protein</fullName>
    </submittedName>
</protein>
<comment type="caution">
    <text evidence="1">The sequence shown here is derived from an EMBL/GenBank/DDBJ whole genome shotgun (WGS) entry which is preliminary data.</text>
</comment>
<sequence>MPRKKKAGVRHGSSTYQQYSATTFATIASGVTIVEKGIEYSGNTAITPTELGYLDGAGGAVLSESNSTAGRLVSGGSVVWAGASVSIDTGMTTILALVGGHGDVSGASASDLEWVHNTGLGAGIVTAALMAGDGASAISVVPSGGSLQWIAFGS</sequence>
<name>A0A0F9USK1_9ZZZZ</name>
<accession>A0A0F9USK1</accession>
<gene>
    <name evidence="1" type="ORF">LCGC14_0570250</name>
</gene>
<reference evidence="1" key="1">
    <citation type="journal article" date="2015" name="Nature">
        <title>Complex archaea that bridge the gap between prokaryotes and eukaryotes.</title>
        <authorList>
            <person name="Spang A."/>
            <person name="Saw J.H."/>
            <person name="Jorgensen S.L."/>
            <person name="Zaremba-Niedzwiedzka K."/>
            <person name="Martijn J."/>
            <person name="Lind A.E."/>
            <person name="van Eijk R."/>
            <person name="Schleper C."/>
            <person name="Guy L."/>
            <person name="Ettema T.J."/>
        </authorList>
    </citation>
    <scope>NUCLEOTIDE SEQUENCE</scope>
</reference>